<reference evidence="4" key="1">
    <citation type="submission" date="2022-09" db="EMBL/GenBank/DDBJ databases">
        <title>Fusarium specimens isolated from Avocado Roots.</title>
        <authorList>
            <person name="Stajich J."/>
            <person name="Roper C."/>
            <person name="Heimlech-Rivalta G."/>
        </authorList>
    </citation>
    <scope>NUCLEOTIDE SEQUENCE</scope>
    <source>
        <strain evidence="4">CF00095</strain>
    </source>
</reference>
<feature type="compositionally biased region" description="Basic and acidic residues" evidence="1">
    <location>
        <begin position="14"/>
        <end position="29"/>
    </location>
</feature>
<dbReference type="InterPro" id="IPR031359">
    <property type="entry name" value="NACHT_N"/>
</dbReference>
<dbReference type="InterPro" id="IPR031353">
    <property type="entry name" value="NACHT_sigma"/>
</dbReference>
<sequence>MKLIASKLKAIFNPRDKARRDQLQQHDEAIPPSPATNLVPSPPPPTAQTAPRAYSPPQTVLFEPEDAISLWNDAYDSLRTKDEPLVTAYEKLLSQELRSEEDDRNDSESENRIDNEDVNHRHKQLQMIIKNGQQRAEEEKTIYTIFGKTFAVRDQASRTAEFVKSVKTIVDEAVKASPEAALAWAGVCTVLPILINPASAEASQQEGFAYVTLRMQFYGQLKSHLGLDGIENAAELRLQLSHTLVNLYQHMLEFQIKVVMRLYETRLKRLRHDIIKHEEWNAMLAKIKEVEAIFDRDMKMVTGLSLETELKSLNEKAARFLNDLRSALPIAPEAQKSRSLVHSGYGDQYAVFDTATQNNISGNAVQYAGGTFYGPVSSGRDR</sequence>
<gene>
    <name evidence="4" type="ORF">NW768_004853</name>
</gene>
<keyword evidence="5" id="KW-1185">Reference proteome</keyword>
<dbReference type="Pfam" id="PF17106">
    <property type="entry name" value="NACHT_sigma"/>
    <property type="match status" value="1"/>
</dbReference>
<feature type="region of interest" description="Disordered" evidence="1">
    <location>
        <begin position="14"/>
        <end position="54"/>
    </location>
</feature>
<feature type="domain" description="NWD NACHT-NTPase N-terminal" evidence="2">
    <location>
        <begin position="69"/>
        <end position="297"/>
    </location>
</feature>
<evidence type="ECO:0000256" key="1">
    <source>
        <dbReference type="SAM" id="MobiDB-lite"/>
    </source>
</evidence>
<accession>A0ABQ8RHD4</accession>
<evidence type="ECO:0000313" key="4">
    <source>
        <dbReference type="EMBL" id="KAJ4135232.1"/>
    </source>
</evidence>
<protein>
    <recommendedName>
        <fullName evidence="6">NWD NACHT-NTPase N-terminal domain-containing protein</fullName>
    </recommendedName>
</protein>
<feature type="domain" description="NACHT-NTPase sigma" evidence="3">
    <location>
        <begin position="338"/>
        <end position="378"/>
    </location>
</feature>
<proteinExistence type="predicted"/>
<evidence type="ECO:0008006" key="6">
    <source>
        <dbReference type="Google" id="ProtNLM"/>
    </source>
</evidence>
<evidence type="ECO:0000259" key="3">
    <source>
        <dbReference type="Pfam" id="PF17106"/>
    </source>
</evidence>
<dbReference type="EMBL" id="JAOQBH010000006">
    <property type="protein sequence ID" value="KAJ4135232.1"/>
    <property type="molecule type" value="Genomic_DNA"/>
</dbReference>
<organism evidence="4 5">
    <name type="scientific">Fusarium equiseti</name>
    <name type="common">Fusarium scirpi</name>
    <dbReference type="NCBI Taxonomy" id="61235"/>
    <lineage>
        <taxon>Eukaryota</taxon>
        <taxon>Fungi</taxon>
        <taxon>Dikarya</taxon>
        <taxon>Ascomycota</taxon>
        <taxon>Pezizomycotina</taxon>
        <taxon>Sordariomycetes</taxon>
        <taxon>Hypocreomycetidae</taxon>
        <taxon>Hypocreales</taxon>
        <taxon>Nectriaceae</taxon>
        <taxon>Fusarium</taxon>
        <taxon>Fusarium incarnatum-equiseti species complex</taxon>
    </lineage>
</organism>
<name>A0ABQ8RHD4_FUSEQ</name>
<dbReference type="Proteomes" id="UP001152024">
    <property type="component" value="Unassembled WGS sequence"/>
</dbReference>
<evidence type="ECO:0000259" key="2">
    <source>
        <dbReference type="Pfam" id="PF17100"/>
    </source>
</evidence>
<comment type="caution">
    <text evidence="4">The sequence shown here is derived from an EMBL/GenBank/DDBJ whole genome shotgun (WGS) entry which is preliminary data.</text>
</comment>
<feature type="compositionally biased region" description="Basic and acidic residues" evidence="1">
    <location>
        <begin position="106"/>
        <end position="119"/>
    </location>
</feature>
<evidence type="ECO:0000313" key="5">
    <source>
        <dbReference type="Proteomes" id="UP001152024"/>
    </source>
</evidence>
<feature type="region of interest" description="Disordered" evidence="1">
    <location>
        <begin position="96"/>
        <end position="119"/>
    </location>
</feature>
<dbReference type="Pfam" id="PF17100">
    <property type="entry name" value="NACHT_N"/>
    <property type="match status" value="1"/>
</dbReference>